<feature type="region of interest" description="Disordered" evidence="1">
    <location>
        <begin position="107"/>
        <end position="127"/>
    </location>
</feature>
<feature type="region of interest" description="Disordered" evidence="1">
    <location>
        <begin position="1"/>
        <end position="30"/>
    </location>
</feature>
<dbReference type="InParanoid" id="A0A7J8E2W9"/>
<proteinExistence type="predicted"/>
<gene>
    <name evidence="2" type="ORF">HJG59_009068</name>
</gene>
<comment type="caution">
    <text evidence="2">The sequence shown here is derived from an EMBL/GenBank/DDBJ whole genome shotgun (WGS) entry which is preliminary data.</text>
</comment>
<accession>A0A7J8E2W9</accession>
<protein>
    <submittedName>
        <fullName evidence="2">Uncharacterized protein</fullName>
    </submittedName>
</protein>
<name>A0A7J8E2W9_MOLMO</name>
<evidence type="ECO:0000256" key="1">
    <source>
        <dbReference type="SAM" id="MobiDB-lite"/>
    </source>
</evidence>
<feature type="compositionally biased region" description="Basic and acidic residues" evidence="1">
    <location>
        <begin position="57"/>
        <end position="66"/>
    </location>
</feature>
<reference evidence="2 3" key="1">
    <citation type="journal article" date="2020" name="Nature">
        <title>Six reference-quality genomes reveal evolution of bat adaptations.</title>
        <authorList>
            <person name="Jebb D."/>
            <person name="Huang Z."/>
            <person name="Pippel M."/>
            <person name="Hughes G.M."/>
            <person name="Lavrichenko K."/>
            <person name="Devanna P."/>
            <person name="Winkler S."/>
            <person name="Jermiin L.S."/>
            <person name="Skirmuntt E.C."/>
            <person name="Katzourakis A."/>
            <person name="Burkitt-Gray L."/>
            <person name="Ray D.A."/>
            <person name="Sullivan K.A.M."/>
            <person name="Roscito J.G."/>
            <person name="Kirilenko B.M."/>
            <person name="Davalos L.M."/>
            <person name="Corthals A.P."/>
            <person name="Power M.L."/>
            <person name="Jones G."/>
            <person name="Ransome R.D."/>
            <person name="Dechmann D.K.N."/>
            <person name="Locatelli A.G."/>
            <person name="Puechmaille S.J."/>
            <person name="Fedrigo O."/>
            <person name="Jarvis E.D."/>
            <person name="Hiller M."/>
            <person name="Vernes S.C."/>
            <person name="Myers E.W."/>
            <person name="Teeling E.C."/>
        </authorList>
    </citation>
    <scope>NUCLEOTIDE SEQUENCE [LARGE SCALE GENOMIC DNA]</scope>
    <source>
        <strain evidence="2">MMolMol1</strain>
        <tissue evidence="2">Muscle</tissue>
    </source>
</reference>
<sequence>MDILLGKSEDKKDPNQGGAKPNTGFEGAGSLGPFGVLPGVVLAATLTSLSERKNQVRCHGLDDNGNKKGPWGHRTSQVPESLLCGRNERTRVRFRWRQRGDKVGDAAVPRACGAGHGGARPREPRFC</sequence>
<keyword evidence="3" id="KW-1185">Reference proteome</keyword>
<dbReference type="EMBL" id="JACASF010000015">
    <property type="protein sequence ID" value="KAF6429754.1"/>
    <property type="molecule type" value="Genomic_DNA"/>
</dbReference>
<dbReference type="AlphaFoldDB" id="A0A7J8E2W9"/>
<evidence type="ECO:0000313" key="3">
    <source>
        <dbReference type="Proteomes" id="UP000550707"/>
    </source>
</evidence>
<organism evidence="2 3">
    <name type="scientific">Molossus molossus</name>
    <name type="common">Pallas' mastiff bat</name>
    <name type="synonym">Vespertilio molossus</name>
    <dbReference type="NCBI Taxonomy" id="27622"/>
    <lineage>
        <taxon>Eukaryota</taxon>
        <taxon>Metazoa</taxon>
        <taxon>Chordata</taxon>
        <taxon>Craniata</taxon>
        <taxon>Vertebrata</taxon>
        <taxon>Euteleostomi</taxon>
        <taxon>Mammalia</taxon>
        <taxon>Eutheria</taxon>
        <taxon>Laurasiatheria</taxon>
        <taxon>Chiroptera</taxon>
        <taxon>Yangochiroptera</taxon>
        <taxon>Molossidae</taxon>
        <taxon>Molossus</taxon>
    </lineage>
</organism>
<feature type="region of interest" description="Disordered" evidence="1">
    <location>
        <begin position="57"/>
        <end position="77"/>
    </location>
</feature>
<dbReference type="Proteomes" id="UP000550707">
    <property type="component" value="Unassembled WGS sequence"/>
</dbReference>
<evidence type="ECO:0000313" key="2">
    <source>
        <dbReference type="EMBL" id="KAF6429754.1"/>
    </source>
</evidence>